<dbReference type="InterPro" id="IPR001995">
    <property type="entry name" value="Peptidase_A2_cat"/>
</dbReference>
<dbReference type="GO" id="GO:0004190">
    <property type="term" value="F:aspartic-type endopeptidase activity"/>
    <property type="evidence" value="ECO:0007669"/>
    <property type="project" value="InterPro"/>
</dbReference>
<organism evidence="3 4">
    <name type="scientific">Mesohalobacter halotolerans</name>
    <dbReference type="NCBI Taxonomy" id="1883405"/>
    <lineage>
        <taxon>Bacteria</taxon>
        <taxon>Pseudomonadati</taxon>
        <taxon>Bacteroidota</taxon>
        <taxon>Flavobacteriia</taxon>
        <taxon>Flavobacteriales</taxon>
        <taxon>Flavobacteriaceae</taxon>
        <taxon>Mesohalobacter</taxon>
    </lineage>
</organism>
<evidence type="ECO:0000259" key="2">
    <source>
        <dbReference type="PROSITE" id="PS50175"/>
    </source>
</evidence>
<evidence type="ECO:0000313" key="4">
    <source>
        <dbReference type="Proteomes" id="UP000306552"/>
    </source>
</evidence>
<feature type="domain" description="Peptidase A2" evidence="2">
    <location>
        <begin position="98"/>
        <end position="135"/>
    </location>
</feature>
<dbReference type="GO" id="GO:0006508">
    <property type="term" value="P:proteolysis"/>
    <property type="evidence" value="ECO:0007669"/>
    <property type="project" value="InterPro"/>
</dbReference>
<dbReference type="SUPFAM" id="SSF50156">
    <property type="entry name" value="PDZ domain-like"/>
    <property type="match status" value="1"/>
</dbReference>
<dbReference type="Pfam" id="PF17820">
    <property type="entry name" value="PDZ_6"/>
    <property type="match status" value="1"/>
</dbReference>
<accession>A0A4U5TQU9</accession>
<comment type="caution">
    <text evidence="3">The sequence shown here is derived from an EMBL/GenBank/DDBJ whole genome shotgun (WGS) entry which is preliminary data.</text>
</comment>
<dbReference type="PROSITE" id="PS00141">
    <property type="entry name" value="ASP_PROTEASE"/>
    <property type="match status" value="1"/>
</dbReference>
<dbReference type="SUPFAM" id="SSF50630">
    <property type="entry name" value="Acid proteases"/>
    <property type="match status" value="1"/>
</dbReference>
<protein>
    <recommendedName>
        <fullName evidence="2">Peptidase A2 domain-containing protein</fullName>
    </recommendedName>
</protein>
<dbReference type="InterPro" id="IPR041489">
    <property type="entry name" value="PDZ_6"/>
</dbReference>
<dbReference type="AlphaFoldDB" id="A0A4U5TQU9"/>
<dbReference type="Pfam" id="PF13650">
    <property type="entry name" value="Asp_protease_2"/>
    <property type="match status" value="1"/>
</dbReference>
<dbReference type="OrthoDB" id="3521766at2"/>
<evidence type="ECO:0000313" key="3">
    <source>
        <dbReference type="EMBL" id="TKS56436.1"/>
    </source>
</evidence>
<dbReference type="Gene3D" id="2.40.70.10">
    <property type="entry name" value="Acid Proteases"/>
    <property type="match status" value="2"/>
</dbReference>
<dbReference type="InterPro" id="IPR034122">
    <property type="entry name" value="Retropepsin-like_bacterial"/>
</dbReference>
<keyword evidence="1" id="KW-0378">Hydrolase</keyword>
<evidence type="ECO:0000256" key="1">
    <source>
        <dbReference type="ARBA" id="ARBA00022801"/>
    </source>
</evidence>
<dbReference type="Proteomes" id="UP000306552">
    <property type="component" value="Unassembled WGS sequence"/>
</dbReference>
<proteinExistence type="predicted"/>
<reference evidence="3 4" key="1">
    <citation type="submission" date="2019-04" db="EMBL/GenBank/DDBJ databases">
        <title>Psychroflexus halotolerans sp. nov., isolated from a marine solar saltern.</title>
        <authorList>
            <person name="Feng X."/>
        </authorList>
    </citation>
    <scope>NUCLEOTIDE SEQUENCE [LARGE SCALE GENOMIC DNA]</scope>
    <source>
        <strain evidence="3 4">WDS2C27</strain>
    </source>
</reference>
<dbReference type="PROSITE" id="PS50175">
    <property type="entry name" value="ASP_PROT_RETROV"/>
    <property type="match status" value="1"/>
</dbReference>
<dbReference type="CDD" id="cd05483">
    <property type="entry name" value="retropepsin_like_bacteria"/>
    <property type="match status" value="1"/>
</dbReference>
<dbReference type="EMBL" id="SWMU01000002">
    <property type="protein sequence ID" value="TKS56436.1"/>
    <property type="molecule type" value="Genomic_DNA"/>
</dbReference>
<keyword evidence="4" id="KW-1185">Reference proteome</keyword>
<dbReference type="InterPro" id="IPR036034">
    <property type="entry name" value="PDZ_sf"/>
</dbReference>
<gene>
    <name evidence="3" type="ORF">FCN74_05165</name>
</gene>
<sequence length="483" mass="55919">MGEGGMATPFLEIFGIKKFLLRIYGFNFDVIYILKSLYITFMLKLIKLLLFISIVTLDCNAQDQGFQFHRDNKRSYKVNFVNFNNLIIMEVKLNGQPMNFLIDTGVDKTVVFGLKEKENILKQTSKKILIKGVSGQHKTFAYKVENNTLSIDKFKDQSHDVYVIFDDKFNVSDKIGYPVQGILGYDFFKNHVFKINYSKAFIKIYNPKYFNKKLRSYSKLKLRIHKGKPYVKALINVLDEWHEFIFLIDTGSGDAIWLKPNANTEIPNKNFEDILGYGFADVIEGIRSKAHSFKIGDIKLEKPKIAYPDTTSYKGVNFTDKSGVLGSEVLKRFHWILDYKNGAVYLKPNRFFEDIFNYDMSGLLLKYDGFQARTYFQNIFPQTNTNKRSSNATQRIETKAKVFVQLEPILKIGAIRPNSSAFEAGFIEGDIITKIQGRRSDRYDLEEITKLLSSEEGKEIKFEIKRGGRIYEKSLILKSRFLE</sequence>
<dbReference type="InterPro" id="IPR001969">
    <property type="entry name" value="Aspartic_peptidase_AS"/>
</dbReference>
<dbReference type="Gene3D" id="2.30.42.10">
    <property type="match status" value="1"/>
</dbReference>
<name>A0A4U5TQU9_9FLAO</name>
<dbReference type="InterPro" id="IPR021109">
    <property type="entry name" value="Peptidase_aspartic_dom_sf"/>
</dbReference>